<accession>A0ABQ9HS31</accession>
<keyword evidence="2" id="KW-1185">Reference proteome</keyword>
<proteinExistence type="predicted"/>
<dbReference type="EMBL" id="JARBHB010000004">
    <property type="protein sequence ID" value="KAJ8887032.1"/>
    <property type="molecule type" value="Genomic_DNA"/>
</dbReference>
<name>A0ABQ9HS31_9NEOP</name>
<evidence type="ECO:0000313" key="1">
    <source>
        <dbReference type="EMBL" id="KAJ8887032.1"/>
    </source>
</evidence>
<comment type="caution">
    <text evidence="1">The sequence shown here is derived from an EMBL/GenBank/DDBJ whole genome shotgun (WGS) entry which is preliminary data.</text>
</comment>
<reference evidence="1 2" key="1">
    <citation type="submission" date="2023-02" db="EMBL/GenBank/DDBJ databases">
        <title>LHISI_Scaffold_Assembly.</title>
        <authorList>
            <person name="Stuart O.P."/>
            <person name="Cleave R."/>
            <person name="Magrath M.J.L."/>
            <person name="Mikheyev A.S."/>
        </authorList>
    </citation>
    <scope>NUCLEOTIDE SEQUENCE [LARGE SCALE GENOMIC DNA]</scope>
    <source>
        <strain evidence="1">Daus_M_001</strain>
        <tissue evidence="1">Leg muscle</tissue>
    </source>
</reference>
<dbReference type="Proteomes" id="UP001159363">
    <property type="component" value="Chromosome X"/>
</dbReference>
<evidence type="ECO:0000313" key="2">
    <source>
        <dbReference type="Proteomes" id="UP001159363"/>
    </source>
</evidence>
<gene>
    <name evidence="1" type="ORF">PR048_013247</name>
</gene>
<organism evidence="1 2">
    <name type="scientific">Dryococelus australis</name>
    <dbReference type="NCBI Taxonomy" id="614101"/>
    <lineage>
        <taxon>Eukaryota</taxon>
        <taxon>Metazoa</taxon>
        <taxon>Ecdysozoa</taxon>
        <taxon>Arthropoda</taxon>
        <taxon>Hexapoda</taxon>
        <taxon>Insecta</taxon>
        <taxon>Pterygota</taxon>
        <taxon>Neoptera</taxon>
        <taxon>Polyneoptera</taxon>
        <taxon>Phasmatodea</taxon>
        <taxon>Verophasmatodea</taxon>
        <taxon>Anareolatae</taxon>
        <taxon>Phasmatidae</taxon>
        <taxon>Eurycanthinae</taxon>
        <taxon>Dryococelus</taxon>
    </lineage>
</organism>
<sequence length="82" mass="8742">MLGGKSVISSKPLIYLSEDIKDLVQLTSAMFLQDNVPIGVPDIDHLEKDISMQASEVPATTAGGFEEKISRRVLGPSGAAEK</sequence>
<protein>
    <submittedName>
        <fullName evidence="1">Uncharacterized protein</fullName>
    </submittedName>
</protein>